<keyword evidence="2" id="KW-1185">Reference proteome</keyword>
<name>A0A0C5BQU4_9ARCH</name>
<dbReference type="AlphaFoldDB" id="A0A0C5BQU4"/>
<dbReference type="EMBL" id="CP010868">
    <property type="protein sequence ID" value="AJM92108.1"/>
    <property type="molecule type" value="Genomic_DNA"/>
</dbReference>
<gene>
    <name evidence="1" type="ORF">NPIRD3C_0896</name>
</gene>
<organism evidence="1 2">
    <name type="scientific">Nitrosopumilus piranensis</name>
    <dbReference type="NCBI Taxonomy" id="1582439"/>
    <lineage>
        <taxon>Archaea</taxon>
        <taxon>Nitrososphaerota</taxon>
        <taxon>Nitrososphaeria</taxon>
        <taxon>Nitrosopumilales</taxon>
        <taxon>Nitrosopumilaceae</taxon>
        <taxon>Nitrosopumilus</taxon>
    </lineage>
</organism>
<evidence type="ECO:0000313" key="2">
    <source>
        <dbReference type="Proteomes" id="UP000032027"/>
    </source>
</evidence>
<reference evidence="2" key="1">
    <citation type="submission" date="2015-02" db="EMBL/GenBank/DDBJ databases">
        <title>Characterization of two novel Thaumarchaeota isolated from the Northern Adriatic Sea.</title>
        <authorList>
            <person name="Bayer B."/>
            <person name="Vojvoda J."/>
            <person name="Offre P."/>
            <person name="Srivastava A."/>
            <person name="Elisabeth N."/>
            <person name="Garcia J.A.L."/>
            <person name="Schleper C."/>
            <person name="Herndl G.J."/>
        </authorList>
    </citation>
    <scope>NUCLEOTIDE SEQUENCE [LARGE SCALE GENOMIC DNA]</scope>
    <source>
        <strain evidence="2">D3C</strain>
    </source>
</reference>
<sequence length="41" mass="4575">MEWSLDGCSPLGGLGNLLQESGFPQLALRQVCRMYQTLQSF</sequence>
<dbReference type="KEGG" id="nid:NPIRD3C_0896"/>
<dbReference type="PATRIC" id="fig|1582439.9.peg.922"/>
<accession>A0A0C5BQU4</accession>
<dbReference type="HOGENOM" id="CLU_3263619_0_0_2"/>
<protein>
    <submittedName>
        <fullName evidence="1">Uncharacterized protein</fullName>
    </submittedName>
</protein>
<reference evidence="1 2" key="3">
    <citation type="journal article" date="2019" name="Int. J. Syst. Evol. Microbiol.">
        <title>Nitrosopumilus adriaticus sp. nov. and Nitrosopumilus piranensis sp. nov., two ammonia-oxidizing archaea from the Adriatic Sea and members of the class Nitrososphaeria.</title>
        <authorList>
            <person name="Bayer B."/>
            <person name="Vojvoda J."/>
            <person name="Reinthaler T."/>
            <person name="Reyes C."/>
            <person name="Pinto M."/>
            <person name="Herndl G.J."/>
        </authorList>
    </citation>
    <scope>NUCLEOTIDE SEQUENCE [LARGE SCALE GENOMIC DNA]</scope>
    <source>
        <strain evidence="1 2">D3C</strain>
    </source>
</reference>
<reference evidence="1 2" key="2">
    <citation type="journal article" date="2016" name="ISME J.">
        <title>Physiological and genomic characterization of two novel marine thaumarchaeal strains indicates niche differentiation.</title>
        <authorList>
            <person name="Bayer B."/>
            <person name="Vojvoda J."/>
            <person name="Offre P."/>
            <person name="Alves R.J."/>
            <person name="Elisabeth N.H."/>
            <person name="Garcia J.A."/>
            <person name="Volland J.M."/>
            <person name="Srivastava A."/>
            <person name="Schleper C."/>
            <person name="Herndl G.J."/>
        </authorList>
    </citation>
    <scope>NUCLEOTIDE SEQUENCE [LARGE SCALE GENOMIC DNA]</scope>
    <source>
        <strain evidence="1 2">D3C</strain>
    </source>
</reference>
<proteinExistence type="predicted"/>
<evidence type="ECO:0000313" key="1">
    <source>
        <dbReference type="EMBL" id="AJM92108.1"/>
    </source>
</evidence>
<dbReference type="Proteomes" id="UP000032027">
    <property type="component" value="Chromosome"/>
</dbReference>